<evidence type="ECO:0000256" key="1">
    <source>
        <dbReference type="SAM" id="MobiDB-lite"/>
    </source>
</evidence>
<dbReference type="InterPro" id="IPR036086">
    <property type="entry name" value="ParB/Sulfiredoxin_sf"/>
</dbReference>
<evidence type="ECO:0000313" key="3">
    <source>
        <dbReference type="EMBL" id="SBT26173.1"/>
    </source>
</evidence>
<evidence type="ECO:0000313" key="4">
    <source>
        <dbReference type="EMBL" id="SOE51231.1"/>
    </source>
</evidence>
<dbReference type="EMBL" id="LT907988">
    <property type="protein sequence ID" value="SOE51231.1"/>
    <property type="molecule type" value="Genomic_DNA"/>
</dbReference>
<dbReference type="EMBL" id="FLRC01000028">
    <property type="protein sequence ID" value="SBT26173.1"/>
    <property type="molecule type" value="Genomic_DNA"/>
</dbReference>
<dbReference type="CDD" id="cd16390">
    <property type="entry name" value="ParB_N_Srx_like"/>
    <property type="match status" value="1"/>
</dbReference>
<feature type="signal peptide" evidence="2">
    <location>
        <begin position="1"/>
        <end position="29"/>
    </location>
</feature>
<dbReference type="Pfam" id="PF08857">
    <property type="entry name" value="ParBc_2"/>
    <property type="match status" value="1"/>
</dbReference>
<gene>
    <name evidence="3" type="ORF">ODI_03796</name>
    <name evidence="4" type="ORF">ODI_R3292</name>
</gene>
<dbReference type="PROSITE" id="PS51257">
    <property type="entry name" value="PROKAR_LIPOPROTEIN"/>
    <property type="match status" value="1"/>
</dbReference>
<dbReference type="KEGG" id="odi:ODI_R3292"/>
<keyword evidence="5" id="KW-1185">Reference proteome</keyword>
<dbReference type="Gene3D" id="3.90.1530.10">
    <property type="entry name" value="Conserved hypothetical protein from pyrococcus furiosus pfu- 392566-001, ParB domain"/>
    <property type="match status" value="1"/>
</dbReference>
<organism evidence="3 5">
    <name type="scientific">Orrella dioscoreae</name>
    <dbReference type="NCBI Taxonomy" id="1851544"/>
    <lineage>
        <taxon>Bacteria</taxon>
        <taxon>Pseudomonadati</taxon>
        <taxon>Pseudomonadota</taxon>
        <taxon>Betaproteobacteria</taxon>
        <taxon>Burkholderiales</taxon>
        <taxon>Alcaligenaceae</taxon>
        <taxon>Orrella</taxon>
    </lineage>
</organism>
<sequence>MPQQRPACLSLPVRKLLAGLILPIPLLLAACGGSDNDEPVADGTPVTPPATEPETPPLAESPYLKAVAGDLLEVAIEELKPTQAAIGYDQIYYKLGRWQPDFTRPTWAANDAQQLVYLNRTVGKKFDDFCEDTGRGERAQPFQTLAEAGAARLDDPSTFACRDEPGTDDAALKTVVVGPEGVLYLTDGHHGFSSLYEIADGGPKLKVWVKVSANYSDAATQAEFWQRMVDSRQAWLRDTDNQPITPEQLPTRVGLLHDDRPGGMAEDRYRSLVYFTRGIAYDNGGLPEFAEFYWGDWMRRQTTAGNLKPFTDYRTGVQGDVQTDVLAQSTLNSTLQPGNSNTSYSAMVRDAALRMTALADTDVVSGERTAAELGRIVLVSGAPNPSPTKRARDELEELARNDVNGSGNSRGAGKLWFAINYRYCGAPATGTCWGW</sequence>
<dbReference type="Proteomes" id="UP000078558">
    <property type="component" value="Chromosome I"/>
</dbReference>
<feature type="compositionally biased region" description="Pro residues" evidence="1">
    <location>
        <begin position="46"/>
        <end position="56"/>
    </location>
</feature>
<feature type="region of interest" description="Disordered" evidence="1">
    <location>
        <begin position="38"/>
        <end position="59"/>
    </location>
</feature>
<dbReference type="SUPFAM" id="SSF110849">
    <property type="entry name" value="ParB/Sulfiredoxin"/>
    <property type="match status" value="1"/>
</dbReference>
<dbReference type="InterPro" id="IPR014956">
    <property type="entry name" value="ParBc_2"/>
</dbReference>
<dbReference type="OrthoDB" id="323572at2"/>
<protein>
    <recommendedName>
        <fullName evidence="6">Chromosome partitioning protein ParB</fullName>
    </recommendedName>
</protein>
<evidence type="ECO:0000313" key="5">
    <source>
        <dbReference type="Proteomes" id="UP000078558"/>
    </source>
</evidence>
<name>A0A1C3K3T9_9BURK</name>
<evidence type="ECO:0008006" key="6">
    <source>
        <dbReference type="Google" id="ProtNLM"/>
    </source>
</evidence>
<evidence type="ECO:0000256" key="2">
    <source>
        <dbReference type="SAM" id="SignalP"/>
    </source>
</evidence>
<proteinExistence type="predicted"/>
<reference evidence="3 5" key="1">
    <citation type="submission" date="2016-06" db="EMBL/GenBank/DDBJ databases">
        <authorList>
            <person name="Kjaerup R.B."/>
            <person name="Dalgaard T.S."/>
            <person name="Juul-Madsen H.R."/>
        </authorList>
    </citation>
    <scope>NUCLEOTIDE SEQUENCE [LARGE SCALE GENOMIC DNA]</scope>
    <source>
        <strain evidence="3">Orrdi1</strain>
    </source>
</reference>
<reference evidence="4 5" key="2">
    <citation type="submission" date="2017-08" db="EMBL/GenBank/DDBJ databases">
        <authorList>
            <person name="de Groot N.N."/>
        </authorList>
    </citation>
    <scope>NUCLEOTIDE SEQUENCE [LARGE SCALE GENOMIC DNA]</scope>
    <source>
        <strain evidence="4">Orrdi1</strain>
    </source>
</reference>
<dbReference type="AlphaFoldDB" id="A0A1C3K3T9"/>
<dbReference type="STRING" id="1851544.ODI_03796"/>
<dbReference type="RefSeq" id="WP_067755492.1">
    <property type="nucleotide sequence ID" value="NZ_LT907988.1"/>
</dbReference>
<feature type="chain" id="PRO_5015062662" description="Chromosome partitioning protein ParB" evidence="2">
    <location>
        <begin position="30"/>
        <end position="435"/>
    </location>
</feature>
<keyword evidence="2" id="KW-0732">Signal</keyword>
<accession>A0A1C3K3T9</accession>